<evidence type="ECO:0000313" key="13">
    <source>
        <dbReference type="EMBL" id="OXT02868.1"/>
    </source>
</evidence>
<feature type="transmembrane region" description="Helical" evidence="10">
    <location>
        <begin position="66"/>
        <end position="86"/>
    </location>
</feature>
<evidence type="ECO:0000313" key="14">
    <source>
        <dbReference type="Proteomes" id="UP000215405"/>
    </source>
</evidence>
<proteinExistence type="predicted"/>
<keyword evidence="4" id="KW-0597">Phosphoprotein</keyword>
<dbReference type="AlphaFoldDB" id="A0A231V3W5"/>
<evidence type="ECO:0000256" key="6">
    <source>
        <dbReference type="ARBA" id="ARBA00022741"/>
    </source>
</evidence>
<dbReference type="PANTHER" id="PTHR44936:SF10">
    <property type="entry name" value="SENSOR PROTEIN RSTB"/>
    <property type="match status" value="1"/>
</dbReference>
<dbReference type="Proteomes" id="UP000215405">
    <property type="component" value="Unassembled WGS sequence"/>
</dbReference>
<gene>
    <name evidence="13" type="ORF">B7H23_02065</name>
</gene>
<keyword evidence="10" id="KW-0472">Membrane</keyword>
<dbReference type="Gene3D" id="3.30.565.10">
    <property type="entry name" value="Histidine kinase-like ATPase, C-terminal domain"/>
    <property type="match status" value="1"/>
</dbReference>
<keyword evidence="8" id="KW-0067">ATP-binding</keyword>
<dbReference type="InterPro" id="IPR004358">
    <property type="entry name" value="Sig_transdc_His_kin-like_C"/>
</dbReference>
<evidence type="ECO:0000256" key="1">
    <source>
        <dbReference type="ARBA" id="ARBA00000085"/>
    </source>
</evidence>
<evidence type="ECO:0000256" key="2">
    <source>
        <dbReference type="ARBA" id="ARBA00004370"/>
    </source>
</evidence>
<dbReference type="PROSITE" id="PS50885">
    <property type="entry name" value="HAMP"/>
    <property type="match status" value="1"/>
</dbReference>
<feature type="domain" description="Histidine kinase" evidence="11">
    <location>
        <begin position="308"/>
        <end position="520"/>
    </location>
</feature>
<dbReference type="SUPFAM" id="SSF55874">
    <property type="entry name" value="ATPase domain of HSP90 chaperone/DNA topoisomerase II/histidine kinase"/>
    <property type="match status" value="1"/>
</dbReference>
<accession>A0A231V3W5</accession>
<dbReference type="EMBL" id="NBYO01000001">
    <property type="protein sequence ID" value="OXT02868.1"/>
    <property type="molecule type" value="Genomic_DNA"/>
</dbReference>
<dbReference type="EC" id="2.7.13.3" evidence="3"/>
<keyword evidence="6" id="KW-0547">Nucleotide-binding</keyword>
<dbReference type="PRINTS" id="PR00344">
    <property type="entry name" value="BCTRLSENSOR"/>
</dbReference>
<dbReference type="InterPro" id="IPR050980">
    <property type="entry name" value="2C_sensor_his_kinase"/>
</dbReference>
<dbReference type="GO" id="GO:0016020">
    <property type="term" value="C:membrane"/>
    <property type="evidence" value="ECO:0007669"/>
    <property type="project" value="UniProtKB-SubCell"/>
</dbReference>
<keyword evidence="5" id="KW-0808">Transferase</keyword>
<dbReference type="GO" id="GO:0004673">
    <property type="term" value="F:protein histidine kinase activity"/>
    <property type="evidence" value="ECO:0007669"/>
    <property type="project" value="UniProtKB-EC"/>
</dbReference>
<dbReference type="PROSITE" id="PS50109">
    <property type="entry name" value="HIS_KIN"/>
    <property type="match status" value="1"/>
</dbReference>
<keyword evidence="14" id="KW-1185">Reference proteome</keyword>
<organism evidence="13 14">
    <name type="scientific">Notoacmeibacter marinus</name>
    <dbReference type="NCBI Taxonomy" id="1876515"/>
    <lineage>
        <taxon>Bacteria</taxon>
        <taxon>Pseudomonadati</taxon>
        <taxon>Pseudomonadota</taxon>
        <taxon>Alphaproteobacteria</taxon>
        <taxon>Hyphomicrobiales</taxon>
        <taxon>Notoacmeibacteraceae</taxon>
        <taxon>Notoacmeibacter</taxon>
    </lineage>
</organism>
<dbReference type="InterPro" id="IPR003660">
    <property type="entry name" value="HAMP_dom"/>
</dbReference>
<keyword evidence="10" id="KW-1133">Transmembrane helix</keyword>
<dbReference type="Pfam" id="PF02518">
    <property type="entry name" value="HATPase_c"/>
    <property type="match status" value="1"/>
</dbReference>
<evidence type="ECO:0000259" key="12">
    <source>
        <dbReference type="PROSITE" id="PS50885"/>
    </source>
</evidence>
<evidence type="ECO:0000256" key="10">
    <source>
        <dbReference type="SAM" id="Phobius"/>
    </source>
</evidence>
<dbReference type="GO" id="GO:0005524">
    <property type="term" value="F:ATP binding"/>
    <property type="evidence" value="ECO:0007669"/>
    <property type="project" value="UniProtKB-KW"/>
</dbReference>
<sequence length="540" mass="59049">MREPRPDELAQAGEAPATGSRSVDAEVSAGPDRDTSSPARGEPKRKAANLSAAAQVPLSRALSGKLLLFTAGFVLLAEILIFPPSAANFRANWLGDKLSAAAAAGRVLLETAEGPVTDSSRERILRDTGVRFIAVHDDTISRVIAGPDEMLTVDASIDMKEARRPIAAIPETLKTLLSDSERILRVYGTVDGDRSKTYEIVVPEGPLRDGLITYSRNIALLSLLVSAITASMVFFVIMRLFIAPIRRMTKSMIAYSEDPDDRSRVLKPSGRDDEIGVAEDQLNAMQLRLTDALAQQRRLADLGLAVSKINHDMRNILTVAQILTERLERSSDPMVQKFGPRLVETMDRAIAYTTNILEYGKTRERAPDRRRLNLHALVEEVRHVAEIEAESVEFRNEIAPVFEVDADAEQLFRIINNLCRNALQAMSNEADRPGLVRRLTVSARREGAVAFIAISDTGPGLPRKALENLFTAFHGSARTGGTGLGLAIAHELVRAHGGQLELVESRGGYTCFRIELPDAPIQLQARREGRPDGSVDRATS</sequence>
<keyword evidence="7" id="KW-0418">Kinase</keyword>
<dbReference type="InterPro" id="IPR005467">
    <property type="entry name" value="His_kinase_dom"/>
</dbReference>
<dbReference type="Gene3D" id="1.10.287.130">
    <property type="match status" value="1"/>
</dbReference>
<feature type="region of interest" description="Disordered" evidence="9">
    <location>
        <begin position="1"/>
        <end position="45"/>
    </location>
</feature>
<comment type="catalytic activity">
    <reaction evidence="1">
        <text>ATP + protein L-histidine = ADP + protein N-phospho-L-histidine.</text>
        <dbReference type="EC" id="2.7.13.3"/>
    </reaction>
</comment>
<dbReference type="SMART" id="SM00387">
    <property type="entry name" value="HATPase_c"/>
    <property type="match status" value="1"/>
</dbReference>
<dbReference type="GO" id="GO:0007165">
    <property type="term" value="P:signal transduction"/>
    <property type="evidence" value="ECO:0007669"/>
    <property type="project" value="InterPro"/>
</dbReference>
<dbReference type="PANTHER" id="PTHR44936">
    <property type="entry name" value="SENSOR PROTEIN CREC"/>
    <property type="match status" value="1"/>
</dbReference>
<feature type="transmembrane region" description="Helical" evidence="10">
    <location>
        <begin position="218"/>
        <end position="242"/>
    </location>
</feature>
<comment type="caution">
    <text evidence="13">The sequence shown here is derived from an EMBL/GenBank/DDBJ whole genome shotgun (WGS) entry which is preliminary data.</text>
</comment>
<evidence type="ECO:0000259" key="11">
    <source>
        <dbReference type="PROSITE" id="PS50109"/>
    </source>
</evidence>
<evidence type="ECO:0000256" key="5">
    <source>
        <dbReference type="ARBA" id="ARBA00022679"/>
    </source>
</evidence>
<dbReference type="CDD" id="cd00075">
    <property type="entry name" value="HATPase"/>
    <property type="match status" value="1"/>
</dbReference>
<evidence type="ECO:0000256" key="3">
    <source>
        <dbReference type="ARBA" id="ARBA00012438"/>
    </source>
</evidence>
<evidence type="ECO:0000256" key="9">
    <source>
        <dbReference type="SAM" id="MobiDB-lite"/>
    </source>
</evidence>
<dbReference type="SMART" id="SM00304">
    <property type="entry name" value="HAMP"/>
    <property type="match status" value="1"/>
</dbReference>
<name>A0A231V3W5_9HYPH</name>
<evidence type="ECO:0000256" key="4">
    <source>
        <dbReference type="ARBA" id="ARBA00022553"/>
    </source>
</evidence>
<keyword evidence="10" id="KW-0812">Transmembrane</keyword>
<protein>
    <recommendedName>
        <fullName evidence="3">histidine kinase</fullName>
        <ecNumber evidence="3">2.7.13.3</ecNumber>
    </recommendedName>
</protein>
<comment type="subcellular location">
    <subcellularLocation>
        <location evidence="2">Membrane</location>
    </subcellularLocation>
</comment>
<dbReference type="InterPro" id="IPR036890">
    <property type="entry name" value="HATPase_C_sf"/>
</dbReference>
<feature type="domain" description="HAMP" evidence="12">
    <location>
        <begin position="239"/>
        <end position="294"/>
    </location>
</feature>
<evidence type="ECO:0000256" key="7">
    <source>
        <dbReference type="ARBA" id="ARBA00022777"/>
    </source>
</evidence>
<feature type="compositionally biased region" description="Basic and acidic residues" evidence="9">
    <location>
        <begin position="31"/>
        <end position="45"/>
    </location>
</feature>
<reference evidence="14" key="1">
    <citation type="journal article" date="2017" name="Int. J. Syst. Evol. Microbiol.">
        <title>Notoacmeibacter marinus gen. nov., sp. nov., isolated from the gut of a limpet and proposal of Notoacmeibacteraceae fam. nov. in the order Rhizobiales of the class Alphaproteobacteria.</title>
        <authorList>
            <person name="Huang Z."/>
            <person name="Guo F."/>
            <person name="Lai Q."/>
        </authorList>
    </citation>
    <scope>NUCLEOTIDE SEQUENCE [LARGE SCALE GENOMIC DNA]</scope>
    <source>
        <strain evidence="14">XMTR2A4</strain>
    </source>
</reference>
<evidence type="ECO:0000256" key="8">
    <source>
        <dbReference type="ARBA" id="ARBA00022840"/>
    </source>
</evidence>
<dbReference type="InterPro" id="IPR003594">
    <property type="entry name" value="HATPase_dom"/>
</dbReference>